<protein>
    <submittedName>
        <fullName evidence="1">Uncharacterized protein</fullName>
    </submittedName>
</protein>
<proteinExistence type="predicted"/>
<evidence type="ECO:0000313" key="1">
    <source>
        <dbReference type="EMBL" id="KAE8255188.1"/>
    </source>
</evidence>
<dbReference type="Proteomes" id="UP000077521">
    <property type="component" value="Unassembled WGS sequence"/>
</dbReference>
<evidence type="ECO:0000313" key="2">
    <source>
        <dbReference type="Proteomes" id="UP000077521"/>
    </source>
</evidence>
<reference evidence="1" key="2">
    <citation type="journal article" date="2019" name="IMA Fungus">
        <title>Genome sequencing and comparison of five Tilletia species to identify candidate genes for the detection of regulated species infecting wheat.</title>
        <authorList>
            <person name="Nguyen H.D.T."/>
            <person name="Sultana T."/>
            <person name="Kesanakurti P."/>
            <person name="Hambleton S."/>
        </authorList>
    </citation>
    <scope>NUCLEOTIDE SEQUENCE</scope>
    <source>
        <strain evidence="1">DAOMC 236416</strain>
    </source>
</reference>
<name>A0A177TV11_9BASI</name>
<organism evidence="1 2">
    <name type="scientific">Tilletia indica</name>
    <dbReference type="NCBI Taxonomy" id="43049"/>
    <lineage>
        <taxon>Eukaryota</taxon>
        <taxon>Fungi</taxon>
        <taxon>Dikarya</taxon>
        <taxon>Basidiomycota</taxon>
        <taxon>Ustilaginomycotina</taxon>
        <taxon>Exobasidiomycetes</taxon>
        <taxon>Tilletiales</taxon>
        <taxon>Tilletiaceae</taxon>
        <taxon>Tilletia</taxon>
    </lineage>
</organism>
<accession>A0A177TV11</accession>
<gene>
    <name evidence="1" type="ORF">A4X13_0g3135</name>
</gene>
<sequence length="237" mass="26280">MSTGPLKFDFPEVPTTSYGNNLKRPERPGDLKARPYMFERHCQFVPALDPVGQKSSTGVAGGVSLLFRPKMLLLPMELVRDVKLDPGQVHALNVGVGRKSMDDRWMGKLIFQQDGSAIIGLWRTWGGSQIFELTFQPIDPPLPSPTSSSPISYTEPPLKSLPPQFPHMVLTGLRHESHPKIYAPSDRLEFPTVVGSGKRISDKGEGFIRSELKESLGIVGLLLKMRLGIDDGTWLTY</sequence>
<comment type="caution">
    <text evidence="1">The sequence shown here is derived from an EMBL/GenBank/DDBJ whole genome shotgun (WGS) entry which is preliminary data.</text>
</comment>
<keyword evidence="2" id="KW-1185">Reference proteome</keyword>
<dbReference type="AlphaFoldDB" id="A0A177TV11"/>
<reference evidence="1" key="1">
    <citation type="submission" date="2016-04" db="EMBL/GenBank/DDBJ databases">
        <authorList>
            <person name="Nguyen H.D."/>
            <person name="Samba Siva P."/>
            <person name="Cullis J."/>
            <person name="Levesque C.A."/>
            <person name="Hambleton S."/>
        </authorList>
    </citation>
    <scope>NUCLEOTIDE SEQUENCE</scope>
    <source>
        <strain evidence="1">DAOMC 236416</strain>
    </source>
</reference>
<dbReference type="EMBL" id="LWDF02000167">
    <property type="protein sequence ID" value="KAE8255188.1"/>
    <property type="molecule type" value="Genomic_DNA"/>
</dbReference>